<protein>
    <submittedName>
        <fullName evidence="2">Uncharacterized protein</fullName>
    </submittedName>
</protein>
<organism evidence="2">
    <name type="scientific">Oikopleura dioica</name>
    <name type="common">Tunicate</name>
    <dbReference type="NCBI Taxonomy" id="34765"/>
    <lineage>
        <taxon>Eukaryota</taxon>
        <taxon>Metazoa</taxon>
        <taxon>Chordata</taxon>
        <taxon>Tunicata</taxon>
        <taxon>Appendicularia</taxon>
        <taxon>Copelata</taxon>
        <taxon>Oikopleuridae</taxon>
        <taxon>Oikopleura</taxon>
    </lineage>
</organism>
<reference evidence="2" key="1">
    <citation type="journal article" date="2010" name="Science">
        <title>Plasticity of animal genome architecture unmasked by rapid evolution of a pelagic tunicate.</title>
        <authorList>
            <person name="Denoeud F."/>
            <person name="Henriet S."/>
            <person name="Mungpakdee S."/>
            <person name="Aury J.M."/>
            <person name="Da Silva C."/>
            <person name="Brinkmann H."/>
            <person name="Mikhaleva J."/>
            <person name="Olsen L.C."/>
            <person name="Jubin C."/>
            <person name="Canestro C."/>
            <person name="Bouquet J.M."/>
            <person name="Danks G."/>
            <person name="Poulain J."/>
            <person name="Campsteijn C."/>
            <person name="Adamski M."/>
            <person name="Cross I."/>
            <person name="Yadetie F."/>
            <person name="Muffato M."/>
            <person name="Louis A."/>
            <person name="Butcher S."/>
            <person name="Tsagkogeorga G."/>
            <person name="Konrad A."/>
            <person name="Singh S."/>
            <person name="Jensen M.F."/>
            <person name="Cong E.H."/>
            <person name="Eikeseth-Otteraa H."/>
            <person name="Noel B."/>
            <person name="Anthouard V."/>
            <person name="Porcel B.M."/>
            <person name="Kachouri-Lafond R."/>
            <person name="Nishino A."/>
            <person name="Ugolini M."/>
            <person name="Chourrout P."/>
            <person name="Nishida H."/>
            <person name="Aasland R."/>
            <person name="Huzurbazar S."/>
            <person name="Westhof E."/>
            <person name="Delsuc F."/>
            <person name="Lehrach H."/>
            <person name="Reinhardt R."/>
            <person name="Weissenbach J."/>
            <person name="Roy S.W."/>
            <person name="Artiguenave F."/>
            <person name="Postlethwait J.H."/>
            <person name="Manak J.R."/>
            <person name="Thompson E.M."/>
            <person name="Jaillon O."/>
            <person name="Du Pasquier L."/>
            <person name="Boudinot P."/>
            <person name="Liberles D.A."/>
            <person name="Volff J.N."/>
            <person name="Philippe H."/>
            <person name="Lenhard B."/>
            <person name="Roest Crollius H."/>
            <person name="Wincker P."/>
            <person name="Chourrout D."/>
        </authorList>
    </citation>
    <scope>NUCLEOTIDE SEQUENCE [LARGE SCALE GENOMIC DNA]</scope>
</reference>
<dbReference type="Proteomes" id="UP000011014">
    <property type="component" value="Unassembled WGS sequence"/>
</dbReference>
<dbReference type="EMBL" id="FN655144">
    <property type="protein sequence ID" value="CBY38140.1"/>
    <property type="molecule type" value="Genomic_DNA"/>
</dbReference>
<feature type="compositionally biased region" description="Polar residues" evidence="1">
    <location>
        <begin position="34"/>
        <end position="76"/>
    </location>
</feature>
<sequence>MQNHQGGHSTNGYQGDQTNSASRASHSGGWGHINGSQNTSNQAPRPQNYSNHPLPQNNSNRPINSQNASHSQTGTGQAEVRQLQGQNVKAFPNLTNKKRSLSQTDEEDPYLRPPDNKRICSPVNDPEDEMDISKLVCTLNVADLETPGDFVEPRPGTLNVKVKDHNYLKESAVNACSVGMLIRSNLNYERVCFGQCALADSLSCQNSDFWDFTKDYKLLNDWNPPDWRGDSYTGHILCRCTLEVLQSFLSWFGIANAEVCLLDMVDKSNVSINPGDADAQDIVIGICFNNPLAFLKFGWFGAKLITTSDPVFRMIGLPFWDNLWIAPKRANGAFHLFPSNIQEIQSFLKEHIKRFWHFTTGEHMKNLTFSKTPKAVSVAPMSVIFDKRIDRMEYAMVEKARLLAVEPLIFDKKFGIIKDYALKQKSTKSRAAFRQTAHDYVRTMISVFKESISCDWFKTSGRDFLLQYKHRVFKTAGLSEGNLVTVNEVALNPDYNKSESQVSSMKIRSKQDLLRLVGDGEARDILSRIISGDATFGDYDKFSKHHTKELETVKGKLAVFQQGLVSEAIVNRQQFAMSWQTLEGFAKSLQAVAAHCNLPDIAESCNAMGVSSANLRLAATNRVQDLTLGFLPTNAGTKVDEYLYQVDGQRTFPLALKGFNPQTQLNAIKQIDHGSCNRMHELVRNDPISGIIDNPIDSPSTALGAMMRQHLELKMDKESPKMSIGGGSGHNETSFDTLDDSPFGNPASPTAIQTATEMENDFQAALDDAMLEGSLTGSVADTEITFVIEDADDNALPQSRKATVKVADLDTVRKLPEGNGSMSKE</sequence>
<name>E4YRP8_OIKDI</name>
<accession>E4YRP8</accession>
<feature type="compositionally biased region" description="Polar residues" evidence="1">
    <location>
        <begin position="1"/>
        <end position="25"/>
    </location>
</feature>
<gene>
    <name evidence="2" type="ORF">GSOID_T00031650001</name>
</gene>
<dbReference type="AlphaFoldDB" id="E4YRP8"/>
<evidence type="ECO:0000256" key="1">
    <source>
        <dbReference type="SAM" id="MobiDB-lite"/>
    </source>
</evidence>
<feature type="region of interest" description="Disordered" evidence="1">
    <location>
        <begin position="1"/>
        <end position="125"/>
    </location>
</feature>
<evidence type="ECO:0000313" key="2">
    <source>
        <dbReference type="EMBL" id="CBY38140.1"/>
    </source>
</evidence>
<proteinExistence type="predicted"/>